<name>A0A377FSY1_9BACL</name>
<evidence type="ECO:0000313" key="3">
    <source>
        <dbReference type="Proteomes" id="UP000254060"/>
    </source>
</evidence>
<dbReference type="OrthoDB" id="2352862at2"/>
<protein>
    <recommendedName>
        <fullName evidence="4">ABC-type cobalt transport system, permease component CbiQ and related transporters</fullName>
    </recommendedName>
</protein>
<reference evidence="2 3" key="1">
    <citation type="submission" date="2018-06" db="EMBL/GenBank/DDBJ databases">
        <authorList>
            <consortium name="Pathogen Informatics"/>
            <person name="Doyle S."/>
        </authorList>
    </citation>
    <scope>NUCLEOTIDE SEQUENCE [LARGE SCALE GENOMIC DNA]</scope>
    <source>
        <strain evidence="2 3">NCTC13163</strain>
    </source>
</reference>
<dbReference type="EMBL" id="UGGP01000001">
    <property type="protein sequence ID" value="STO07922.1"/>
    <property type="molecule type" value="Genomic_DNA"/>
</dbReference>
<feature type="transmembrane region" description="Helical" evidence="1">
    <location>
        <begin position="55"/>
        <end position="75"/>
    </location>
</feature>
<organism evidence="2 3">
    <name type="scientific">Exiguobacterium aurantiacum</name>
    <dbReference type="NCBI Taxonomy" id="33987"/>
    <lineage>
        <taxon>Bacteria</taxon>
        <taxon>Bacillati</taxon>
        <taxon>Bacillota</taxon>
        <taxon>Bacilli</taxon>
        <taxon>Bacillales</taxon>
        <taxon>Bacillales Family XII. Incertae Sedis</taxon>
        <taxon>Exiguobacterium</taxon>
    </lineage>
</organism>
<gene>
    <name evidence="2" type="ORF">NCTC13163_01283</name>
</gene>
<feature type="transmembrane region" description="Helical" evidence="1">
    <location>
        <begin position="20"/>
        <end position="49"/>
    </location>
</feature>
<dbReference type="Proteomes" id="UP000254060">
    <property type="component" value="Unassembled WGS sequence"/>
</dbReference>
<dbReference type="AlphaFoldDB" id="A0A377FSY1"/>
<evidence type="ECO:0000313" key="2">
    <source>
        <dbReference type="EMBL" id="STO07922.1"/>
    </source>
</evidence>
<keyword evidence="1" id="KW-1133">Transmembrane helix</keyword>
<feature type="transmembrane region" description="Helical" evidence="1">
    <location>
        <begin position="179"/>
        <end position="203"/>
    </location>
</feature>
<dbReference type="RefSeq" id="WP_029334821.1">
    <property type="nucleotide sequence ID" value="NZ_UGGP01000001.1"/>
</dbReference>
<proteinExistence type="predicted"/>
<dbReference type="STRING" id="1397694.GCA_000702585_01787"/>
<feature type="transmembrane region" description="Helical" evidence="1">
    <location>
        <begin position="87"/>
        <end position="104"/>
    </location>
</feature>
<evidence type="ECO:0008006" key="4">
    <source>
        <dbReference type="Google" id="ProtNLM"/>
    </source>
</evidence>
<keyword evidence="1" id="KW-0472">Membrane</keyword>
<accession>A0A377FSY1</accession>
<keyword evidence="1" id="KW-0812">Transmembrane</keyword>
<sequence length="224" mass="25862">MQFLSSNEADWERRHPVTLLFFLIAHLYVLVYMNGSVWLLIGLVGLLVLERRFPLGLTGVLLAFLVISMAPMLIGWDVSFNRIIRQLVQLATFLFGMVWVSRFLKLDRFLPLLAGWPRSTQLLFGAWALIPTMERAIRLSMKSHARNDWQEAIVVGIDSQRQEPVYRVPRSRRFEQHDLVPLAVLTGCFGATYGGWPLLWLLYPYLTKGGMRDALVIIRGYTRR</sequence>
<evidence type="ECO:0000256" key="1">
    <source>
        <dbReference type="SAM" id="Phobius"/>
    </source>
</evidence>